<keyword evidence="2" id="KW-1185">Reference proteome</keyword>
<dbReference type="EMBL" id="CM056742">
    <property type="protein sequence ID" value="KAJ8675712.1"/>
    <property type="molecule type" value="Genomic_DNA"/>
</dbReference>
<accession>A0ACC2NX78</accession>
<sequence length="130" mass="14540">MIPDVIRSCVVDSCKSERTEWSTPSLGEVSHHLVHEIPTISEADDAFVGIGSDEVSCAKNPILLAQDSECQIRAQVQQIQEQLSNNQLGNTMDRKDCRIFLRKWEPRALQSASNSENAILIDKSVEIDNF</sequence>
<name>A0ACC2NX78_9HYME</name>
<gene>
    <name evidence="1" type="ORF">QAD02_011498</name>
</gene>
<evidence type="ECO:0000313" key="2">
    <source>
        <dbReference type="Proteomes" id="UP001239111"/>
    </source>
</evidence>
<reference evidence="1" key="1">
    <citation type="submission" date="2023-04" db="EMBL/GenBank/DDBJ databases">
        <title>A chromosome-level genome assembly of the parasitoid wasp Eretmocerus hayati.</title>
        <authorList>
            <person name="Zhong Y."/>
            <person name="Liu S."/>
            <person name="Liu Y."/>
        </authorList>
    </citation>
    <scope>NUCLEOTIDE SEQUENCE</scope>
    <source>
        <strain evidence="1">ZJU_SS_LIU_2023</strain>
    </source>
</reference>
<evidence type="ECO:0000313" key="1">
    <source>
        <dbReference type="EMBL" id="KAJ8675712.1"/>
    </source>
</evidence>
<dbReference type="Proteomes" id="UP001239111">
    <property type="component" value="Chromosome 2"/>
</dbReference>
<protein>
    <submittedName>
        <fullName evidence="1">Uncharacterized protein</fullName>
    </submittedName>
</protein>
<comment type="caution">
    <text evidence="1">The sequence shown here is derived from an EMBL/GenBank/DDBJ whole genome shotgun (WGS) entry which is preliminary data.</text>
</comment>
<proteinExistence type="predicted"/>
<organism evidence="1 2">
    <name type="scientific">Eretmocerus hayati</name>
    <dbReference type="NCBI Taxonomy" id="131215"/>
    <lineage>
        <taxon>Eukaryota</taxon>
        <taxon>Metazoa</taxon>
        <taxon>Ecdysozoa</taxon>
        <taxon>Arthropoda</taxon>
        <taxon>Hexapoda</taxon>
        <taxon>Insecta</taxon>
        <taxon>Pterygota</taxon>
        <taxon>Neoptera</taxon>
        <taxon>Endopterygota</taxon>
        <taxon>Hymenoptera</taxon>
        <taxon>Apocrita</taxon>
        <taxon>Proctotrupomorpha</taxon>
        <taxon>Chalcidoidea</taxon>
        <taxon>Aphelinidae</taxon>
        <taxon>Aphelininae</taxon>
        <taxon>Eretmocerus</taxon>
    </lineage>
</organism>